<keyword evidence="3" id="KW-1185">Reference proteome</keyword>
<proteinExistence type="predicted"/>
<evidence type="ECO:0000256" key="1">
    <source>
        <dbReference type="SAM" id="Phobius"/>
    </source>
</evidence>
<evidence type="ECO:0000313" key="3">
    <source>
        <dbReference type="Proteomes" id="UP000620124"/>
    </source>
</evidence>
<gene>
    <name evidence="2" type="ORF">MVEN_02555800</name>
</gene>
<feature type="transmembrane region" description="Helical" evidence="1">
    <location>
        <begin position="208"/>
        <end position="234"/>
    </location>
</feature>
<dbReference type="Proteomes" id="UP000620124">
    <property type="component" value="Unassembled WGS sequence"/>
</dbReference>
<keyword evidence="1" id="KW-0812">Transmembrane</keyword>
<feature type="transmembrane region" description="Helical" evidence="1">
    <location>
        <begin position="255"/>
        <end position="277"/>
    </location>
</feature>
<accession>A0A8H6U3E7</accession>
<protein>
    <submittedName>
        <fullName evidence="2">Uncharacterized protein</fullName>
    </submittedName>
</protein>
<organism evidence="2 3">
    <name type="scientific">Mycena venus</name>
    <dbReference type="NCBI Taxonomy" id="2733690"/>
    <lineage>
        <taxon>Eukaryota</taxon>
        <taxon>Fungi</taxon>
        <taxon>Dikarya</taxon>
        <taxon>Basidiomycota</taxon>
        <taxon>Agaricomycotina</taxon>
        <taxon>Agaricomycetes</taxon>
        <taxon>Agaricomycetidae</taxon>
        <taxon>Agaricales</taxon>
        <taxon>Marasmiineae</taxon>
        <taxon>Mycenaceae</taxon>
        <taxon>Mycena</taxon>
    </lineage>
</organism>
<dbReference type="OrthoDB" id="3046149at2759"/>
<name>A0A8H6U3E7_9AGAR</name>
<sequence length="343" mass="38070">MSAVTPSAAQLQETFGVLFAGYSLAVIGYGFTCFQTYLHFFNSPNNSGGAKALVFTLFALDTASSVLLSDATYFYMVVSLPYIGGMAHIVPKFTVVLLLTATSTFAVQTYYAVHVRQCDEKKLLGARRNFCHFHNYAGTCHSDGCSDRSLKDPLFASWSSSHMKVVISLTQAFNFLAALAIFGALTKYGRAEQQNSRTSKHIKQMDDLLTHFISNGLLGAGFQFAGLLAVRHYVPFSCLRYYKFMPMKFVARPHRIAWIPFHFLANKVAINGLLYLLNLQSKSMDQVNEASFMGSELFARRPSVSRTIQISQGMTFMDESESVKGVPNQTDTFGDMIPTDNRG</sequence>
<dbReference type="EMBL" id="JACAZI010000036">
    <property type="protein sequence ID" value="KAF7328401.1"/>
    <property type="molecule type" value="Genomic_DNA"/>
</dbReference>
<evidence type="ECO:0000313" key="2">
    <source>
        <dbReference type="EMBL" id="KAF7328401.1"/>
    </source>
</evidence>
<reference evidence="2" key="1">
    <citation type="submission" date="2020-05" db="EMBL/GenBank/DDBJ databases">
        <title>Mycena genomes resolve the evolution of fungal bioluminescence.</title>
        <authorList>
            <person name="Tsai I.J."/>
        </authorList>
    </citation>
    <scope>NUCLEOTIDE SEQUENCE</scope>
    <source>
        <strain evidence="2">CCC161011</strain>
    </source>
</reference>
<feature type="transmembrane region" description="Helical" evidence="1">
    <location>
        <begin position="95"/>
        <end position="113"/>
    </location>
</feature>
<keyword evidence="1" id="KW-1133">Transmembrane helix</keyword>
<feature type="transmembrane region" description="Helical" evidence="1">
    <location>
        <begin position="52"/>
        <end position="75"/>
    </location>
</feature>
<feature type="transmembrane region" description="Helical" evidence="1">
    <location>
        <begin position="165"/>
        <end position="188"/>
    </location>
</feature>
<keyword evidence="1" id="KW-0472">Membrane</keyword>
<dbReference type="AlphaFoldDB" id="A0A8H6U3E7"/>
<comment type="caution">
    <text evidence="2">The sequence shown here is derived from an EMBL/GenBank/DDBJ whole genome shotgun (WGS) entry which is preliminary data.</text>
</comment>
<feature type="transmembrane region" description="Helical" evidence="1">
    <location>
        <begin position="20"/>
        <end position="40"/>
    </location>
</feature>